<evidence type="ECO:0000313" key="3">
    <source>
        <dbReference type="EMBL" id="MFH0265601.1"/>
    </source>
</evidence>
<dbReference type="InterPro" id="IPR007428">
    <property type="entry name" value="MlaA"/>
</dbReference>
<proteinExistence type="inferred from homology"/>
<gene>
    <name evidence="3" type="ORF">ACGRQ9_08880</name>
</gene>
<dbReference type="PROSITE" id="PS51257">
    <property type="entry name" value="PROKAR_LIPOPROTEIN"/>
    <property type="match status" value="1"/>
</dbReference>
<reference evidence="3 4" key="1">
    <citation type="submission" date="2024-10" db="EMBL/GenBank/DDBJ databases">
        <authorList>
            <person name="Yibar A."/>
            <person name="Saticioglu I.B."/>
            <person name="Duman M."/>
            <person name="Ajmi N."/>
            <person name="Gurler F."/>
            <person name="Ay H."/>
            <person name="Onuk E."/>
            <person name="Guler S."/>
            <person name="Romalde J.L."/>
        </authorList>
    </citation>
    <scope>NUCLEOTIDE SEQUENCE [LARGE SCALE GENOMIC DNA]</scope>
    <source>
        <strain evidence="3 4">14-MA-B</strain>
    </source>
</reference>
<dbReference type="Proteomes" id="UP001607151">
    <property type="component" value="Unassembled WGS sequence"/>
</dbReference>
<dbReference type="PANTHER" id="PTHR30035">
    <property type="entry name" value="LIPOPROTEIN VACJ-RELATED"/>
    <property type="match status" value="1"/>
</dbReference>
<dbReference type="Pfam" id="PF04333">
    <property type="entry name" value="MlaA"/>
    <property type="match status" value="1"/>
</dbReference>
<evidence type="ECO:0000256" key="2">
    <source>
        <dbReference type="ARBA" id="ARBA00022729"/>
    </source>
</evidence>
<dbReference type="EMBL" id="JBIHSN010000002">
    <property type="protein sequence ID" value="MFH0265601.1"/>
    <property type="molecule type" value="Genomic_DNA"/>
</dbReference>
<dbReference type="PRINTS" id="PR01805">
    <property type="entry name" value="VACJLIPOPROT"/>
</dbReference>
<comment type="similarity">
    <text evidence="1">Belongs to the MlaA family.</text>
</comment>
<keyword evidence="3" id="KW-0449">Lipoprotein</keyword>
<comment type="caution">
    <text evidence="3">The sequence shown here is derived from an EMBL/GenBank/DDBJ whole genome shotgun (WGS) entry which is preliminary data.</text>
</comment>
<evidence type="ECO:0000256" key="1">
    <source>
        <dbReference type="ARBA" id="ARBA00010634"/>
    </source>
</evidence>
<accession>A0ABW7IVB9</accession>
<organism evidence="3 4">
    <name type="scientific">Vibrio rumoiensis</name>
    <dbReference type="NCBI Taxonomy" id="76258"/>
    <lineage>
        <taxon>Bacteria</taxon>
        <taxon>Pseudomonadati</taxon>
        <taxon>Pseudomonadota</taxon>
        <taxon>Gammaproteobacteria</taxon>
        <taxon>Vibrionales</taxon>
        <taxon>Vibrionaceae</taxon>
        <taxon>Vibrio</taxon>
    </lineage>
</organism>
<keyword evidence="2" id="KW-0732">Signal</keyword>
<name>A0ABW7IVB9_9VIBR</name>
<dbReference type="PANTHER" id="PTHR30035:SF3">
    <property type="entry name" value="INTERMEMBRANE PHOSPHOLIPID TRANSPORT SYSTEM LIPOPROTEIN MLAA"/>
    <property type="match status" value="1"/>
</dbReference>
<sequence>MSEIKSKHSFSLVFLSSTLLLGCSSAPDDQVLTPQAQTTSLTQSSSIGASSAENSDDFFEGFNRVMWDFNYDVLDPYMVRPLSIGYMEWTPWPIRSGLNNFLNNLDEPANAVNNLLMGNGSQAVENISRFWINTTIGLLGLIDVASAANISSTSREFGDVVGYYGVGNGAYLMLPAYGPVTVRDAADTVDGLYIPLNWLTFWQKAGKWAFQGLESRYELIGQEGQLRHSPDPYQLSKSIYLQHQDFKAQISKEPEQALDEDLLEEYLGHDY</sequence>
<evidence type="ECO:0000313" key="4">
    <source>
        <dbReference type="Proteomes" id="UP001607151"/>
    </source>
</evidence>
<dbReference type="RefSeq" id="WP_231897488.1">
    <property type="nucleotide sequence ID" value="NZ_AP018685.1"/>
</dbReference>
<keyword evidence="4" id="KW-1185">Reference proteome</keyword>
<protein>
    <submittedName>
        <fullName evidence="3">VacJ family lipoprotein</fullName>
    </submittedName>
</protein>